<evidence type="ECO:0000256" key="6">
    <source>
        <dbReference type="PROSITE-ProRule" id="PRU01240"/>
    </source>
</evidence>
<dbReference type="InterPro" id="IPR034187">
    <property type="entry name" value="Peptidases_S8_5"/>
</dbReference>
<dbReference type="EMBL" id="JAEMWZ010000068">
    <property type="protein sequence ID" value="KAG7138772.1"/>
    <property type="molecule type" value="Genomic_DNA"/>
</dbReference>
<keyword evidence="5 6" id="KW-0720">Serine protease</keyword>
<dbReference type="PROSITE" id="PS00137">
    <property type="entry name" value="SUBTILASE_HIS"/>
    <property type="match status" value="1"/>
</dbReference>
<accession>A0A8I2ZU07</accession>
<keyword evidence="2 6" id="KW-0645">Protease</keyword>
<dbReference type="PANTHER" id="PTHR43806">
    <property type="entry name" value="PEPTIDASE S8"/>
    <property type="match status" value="1"/>
</dbReference>
<dbReference type="GO" id="GO:0006508">
    <property type="term" value="P:proteolysis"/>
    <property type="evidence" value="ECO:0007669"/>
    <property type="project" value="UniProtKB-KW"/>
</dbReference>
<dbReference type="GO" id="GO:0004252">
    <property type="term" value="F:serine-type endopeptidase activity"/>
    <property type="evidence" value="ECO:0007669"/>
    <property type="project" value="UniProtKB-UniRule"/>
</dbReference>
<dbReference type="Pfam" id="PF00082">
    <property type="entry name" value="Peptidase_S8"/>
    <property type="match status" value="1"/>
</dbReference>
<evidence type="ECO:0000259" key="9">
    <source>
        <dbReference type="Pfam" id="PF06280"/>
    </source>
</evidence>
<dbReference type="Pfam" id="PF06280">
    <property type="entry name" value="fn3_5"/>
    <property type="match status" value="1"/>
</dbReference>
<dbReference type="InterPro" id="IPR022398">
    <property type="entry name" value="Peptidase_S8_His-AS"/>
</dbReference>
<evidence type="ECO:0000259" key="8">
    <source>
        <dbReference type="Pfam" id="PF00082"/>
    </source>
</evidence>
<feature type="domain" description="C5a peptidase/Subtilisin-like protease SBT2-like Fn3-like" evidence="9">
    <location>
        <begin position="611"/>
        <end position="732"/>
    </location>
</feature>
<dbReference type="GO" id="GO:0016020">
    <property type="term" value="C:membrane"/>
    <property type="evidence" value="ECO:0007669"/>
    <property type="project" value="InterPro"/>
</dbReference>
<comment type="similarity">
    <text evidence="1 6">Belongs to the peptidase S8 family.</text>
</comment>
<dbReference type="PANTHER" id="PTHR43806:SF66">
    <property type="entry name" value="SERIN ENDOPEPTIDASE"/>
    <property type="match status" value="1"/>
</dbReference>
<feature type="chain" id="PRO_5034182601" evidence="7">
    <location>
        <begin position="20"/>
        <end position="915"/>
    </location>
</feature>
<dbReference type="PROSITE" id="PS00138">
    <property type="entry name" value="SUBTILASE_SER"/>
    <property type="match status" value="1"/>
</dbReference>
<name>A0A8I2ZU07_VERLO</name>
<dbReference type="InterPro" id="IPR010435">
    <property type="entry name" value="C5a/SBT2-like_Fn3"/>
</dbReference>
<sequence length="915" mass="99336">MQPVHLLLGLVLSSTAGLGQQTDGGLGTRPGSLETNRYIVEFAKESDFDYVKTSIESRIGNKIVKSFKGDIFKGISIETSVENAESLHMIRNVANVWRSKTVQLDPAIDKQDQPDDAGASNYTIHHMTGVDRLHAEGIRGRGVTVAIIDTGIQYTHPALGGGMGPKYKVIGGYDFVGDRWYPRGTFEKEPDDDPFDIDGHGTHVAGIIAGLTENWAGVAPDATLKSYKVFGGSGGTDEETLIDAFIRAHEDGADIITASIGGPGGWSSSAWSTVASRIVDAGTIVTISAGNSGELGPFFGSSGSSGKFVLAVASVEADTYPAIPFEATYIRPGSNDSNTTTFAYLPDYEPFPPSVRDLPMFALSLNASDVLAGCESLPANTRNLSNYVVLLPLLPLGVNTNCSSYAKQRNVAHFGARYILFFSPQGASLQQPETGSDLIGVGVLDYKTAEFFLTVHINGNQVLLNFSVESGTNYVGISNAGGGFASYFTSQAALYNLEIKPDVAAPGGNIFSSYLDNTYTVLSGTSMACPYVAGVAALYISQHGGKGIHGIRFAKDLAMRIMSSGRAVRWHDGQSDKDYGFWAPVTQVGTGIVDAYKVVHYETSLSWSKFALNDTQNHRQHQKVAIKNNGTSRVRYRFKVQDSGGHDVLDSGDPPLVQLGPIPHGDTSFLPFKMTPDVLLPSDEFWVNPGSTKNAEFVFDYPAGFDDDKLSVYSGKILIHGTNAEELSVPYMGVAGSIRTTFARVFYPNYPRSSSTANDIPIEEKPTYTFDLSLEAQDFPRIVCGFRWGVRHLRWDIFEAGWEDSRWYYPPEAGKNGYVGAATSWAGAEYAYVFNASKDDEMDLVAFPVFDLARDIPYEYWWLGRLANGQLIEPGNYTFRFAALTPFGSPENAHDWDVFDVPEIQVISQASQGAV</sequence>
<comment type="caution">
    <text evidence="10">The sequence shown here is derived from an EMBL/GenBank/DDBJ whole genome shotgun (WGS) entry which is preliminary data.</text>
</comment>
<keyword evidence="3 7" id="KW-0732">Signal</keyword>
<dbReference type="InterPro" id="IPR050131">
    <property type="entry name" value="Peptidase_S8_subtilisin-like"/>
</dbReference>
<proteinExistence type="inferred from homology"/>
<dbReference type="InterPro" id="IPR000209">
    <property type="entry name" value="Peptidase_S8/S53_dom"/>
</dbReference>
<evidence type="ECO:0000256" key="3">
    <source>
        <dbReference type="ARBA" id="ARBA00022729"/>
    </source>
</evidence>
<dbReference type="Proteomes" id="UP000689129">
    <property type="component" value="Unassembled WGS sequence"/>
</dbReference>
<dbReference type="CDD" id="cd07489">
    <property type="entry name" value="Peptidases_S8_5"/>
    <property type="match status" value="1"/>
</dbReference>
<dbReference type="PROSITE" id="PS51892">
    <property type="entry name" value="SUBTILASE"/>
    <property type="match status" value="1"/>
</dbReference>
<protein>
    <submittedName>
        <fullName evidence="10">Minor extracellular protease vpr like protein</fullName>
    </submittedName>
</protein>
<feature type="active site" description="Charge relay system" evidence="6">
    <location>
        <position position="200"/>
    </location>
</feature>
<evidence type="ECO:0000256" key="2">
    <source>
        <dbReference type="ARBA" id="ARBA00022670"/>
    </source>
</evidence>
<evidence type="ECO:0000313" key="10">
    <source>
        <dbReference type="EMBL" id="KAG7138772.1"/>
    </source>
</evidence>
<feature type="active site" description="Charge relay system" evidence="6">
    <location>
        <position position="149"/>
    </location>
</feature>
<dbReference type="InterPro" id="IPR023827">
    <property type="entry name" value="Peptidase_S8_Asp-AS"/>
</dbReference>
<gene>
    <name evidence="10" type="ORF">HYQ45_004173</name>
</gene>
<dbReference type="AlphaFoldDB" id="A0A8I2ZU07"/>
<dbReference type="InterPro" id="IPR023828">
    <property type="entry name" value="Peptidase_S8_Ser-AS"/>
</dbReference>
<dbReference type="OrthoDB" id="10256524at2759"/>
<reference evidence="10" key="1">
    <citation type="journal article" date="2021" name="Mol. Plant Pathol.">
        <title>A 20-kb lineage-specific genomic region tames virulence in pathogenic amphidiploid Verticillium longisporum.</title>
        <authorList>
            <person name="Harting R."/>
            <person name="Starke J."/>
            <person name="Kusch H."/>
            <person name="Poggeler S."/>
            <person name="Maurus I."/>
            <person name="Schluter R."/>
            <person name="Landesfeind M."/>
            <person name="Bulla I."/>
            <person name="Nowrousian M."/>
            <person name="de Jonge R."/>
            <person name="Stahlhut G."/>
            <person name="Hoff K.J."/>
            <person name="Asshauer K.P."/>
            <person name="Thurmer A."/>
            <person name="Stanke M."/>
            <person name="Daniel R."/>
            <person name="Morgenstern B."/>
            <person name="Thomma B.P.H.J."/>
            <person name="Kronstad J.W."/>
            <person name="Braus-Stromeyer S.A."/>
            <person name="Braus G.H."/>
        </authorList>
    </citation>
    <scope>NUCLEOTIDE SEQUENCE</scope>
    <source>
        <strain evidence="10">Vl32</strain>
    </source>
</reference>
<keyword evidence="4 6" id="KW-0378">Hydrolase</keyword>
<organism evidence="10 11">
    <name type="scientific">Verticillium longisporum</name>
    <name type="common">Verticillium dahliae var. longisporum</name>
    <dbReference type="NCBI Taxonomy" id="100787"/>
    <lineage>
        <taxon>Eukaryota</taxon>
        <taxon>Fungi</taxon>
        <taxon>Dikarya</taxon>
        <taxon>Ascomycota</taxon>
        <taxon>Pezizomycotina</taxon>
        <taxon>Sordariomycetes</taxon>
        <taxon>Hypocreomycetidae</taxon>
        <taxon>Glomerellales</taxon>
        <taxon>Plectosphaerellaceae</taxon>
        <taxon>Verticillium</taxon>
    </lineage>
</organism>
<feature type="signal peptide" evidence="7">
    <location>
        <begin position="1"/>
        <end position="19"/>
    </location>
</feature>
<feature type="active site" description="Charge relay system" evidence="6">
    <location>
        <position position="526"/>
    </location>
</feature>
<evidence type="ECO:0000256" key="1">
    <source>
        <dbReference type="ARBA" id="ARBA00011073"/>
    </source>
</evidence>
<evidence type="ECO:0000313" key="11">
    <source>
        <dbReference type="Proteomes" id="UP000689129"/>
    </source>
</evidence>
<evidence type="ECO:0000256" key="4">
    <source>
        <dbReference type="ARBA" id="ARBA00022801"/>
    </source>
</evidence>
<dbReference type="PROSITE" id="PS00136">
    <property type="entry name" value="SUBTILASE_ASP"/>
    <property type="match status" value="1"/>
</dbReference>
<evidence type="ECO:0000256" key="7">
    <source>
        <dbReference type="SAM" id="SignalP"/>
    </source>
</evidence>
<feature type="domain" description="Peptidase S8/S53" evidence="8">
    <location>
        <begin position="140"/>
        <end position="544"/>
    </location>
</feature>
<evidence type="ECO:0000256" key="5">
    <source>
        <dbReference type="ARBA" id="ARBA00022825"/>
    </source>
</evidence>